<dbReference type="AlphaFoldDB" id="A0A8J3VZY8"/>
<reference evidence="1" key="1">
    <citation type="submission" date="2021-01" db="EMBL/GenBank/DDBJ databases">
        <title>Whole genome shotgun sequence of Sphaerimonospora thailandensis NBRC 107569.</title>
        <authorList>
            <person name="Komaki H."/>
            <person name="Tamura T."/>
        </authorList>
    </citation>
    <scope>NUCLEOTIDE SEQUENCE</scope>
    <source>
        <strain evidence="1">NBRC 107569</strain>
    </source>
</reference>
<organism evidence="1 2">
    <name type="scientific">Sphaerimonospora thailandensis</name>
    <dbReference type="NCBI Taxonomy" id="795644"/>
    <lineage>
        <taxon>Bacteria</taxon>
        <taxon>Bacillati</taxon>
        <taxon>Actinomycetota</taxon>
        <taxon>Actinomycetes</taxon>
        <taxon>Streptosporangiales</taxon>
        <taxon>Streptosporangiaceae</taxon>
        <taxon>Sphaerimonospora</taxon>
    </lineage>
</organism>
<accession>A0A8J3VZY8</accession>
<gene>
    <name evidence="1" type="ORF">Mth01_28630</name>
</gene>
<name>A0A8J3VZY8_9ACTN</name>
<evidence type="ECO:0000313" key="2">
    <source>
        <dbReference type="Proteomes" id="UP000610966"/>
    </source>
</evidence>
<comment type="caution">
    <text evidence="1">The sequence shown here is derived from an EMBL/GenBank/DDBJ whole genome shotgun (WGS) entry which is preliminary data.</text>
</comment>
<keyword evidence="2" id="KW-1185">Reference proteome</keyword>
<dbReference type="Proteomes" id="UP000610966">
    <property type="component" value="Unassembled WGS sequence"/>
</dbReference>
<protein>
    <submittedName>
        <fullName evidence="1">Uncharacterized protein</fullName>
    </submittedName>
</protein>
<proteinExistence type="predicted"/>
<evidence type="ECO:0000313" key="1">
    <source>
        <dbReference type="EMBL" id="GIH70610.1"/>
    </source>
</evidence>
<sequence>MRYLSFTPRRARVRARPDPWSEAGRFVGVTPGRPAVLLSWFSCATARLFEAAFHADHRAALRAITVSVLVVHGAADASARVDITVLVFIKG</sequence>
<dbReference type="EMBL" id="BOOG01000023">
    <property type="protein sequence ID" value="GIH70610.1"/>
    <property type="molecule type" value="Genomic_DNA"/>
</dbReference>
<dbReference type="RefSeq" id="WP_204016318.1">
    <property type="nucleotide sequence ID" value="NZ_BOOG01000023.1"/>
</dbReference>